<proteinExistence type="predicted"/>
<dbReference type="InterPro" id="IPR016120">
    <property type="entry name" value="Sig_transdc_His_kin_SpoOB"/>
</dbReference>
<dbReference type="GO" id="GO:0042802">
    <property type="term" value="F:identical protein binding"/>
    <property type="evidence" value="ECO:0007669"/>
    <property type="project" value="TreeGrafter"/>
</dbReference>
<dbReference type="KEGG" id="cbar:PATL70BA_3098"/>
<name>A0A3P7PZR0_9FIRM</name>
<gene>
    <name evidence="14" type="ORF">PATL70BA_3098</name>
</gene>
<evidence type="ECO:0000256" key="12">
    <source>
        <dbReference type="SAM" id="Phobius"/>
    </source>
</evidence>
<feature type="domain" description="Histidine kinase" evidence="13">
    <location>
        <begin position="332"/>
        <end position="522"/>
    </location>
</feature>
<evidence type="ECO:0000256" key="3">
    <source>
        <dbReference type="ARBA" id="ARBA00022553"/>
    </source>
</evidence>
<organism evidence="14 15">
    <name type="scientific">Petrocella atlantisensis</name>
    <dbReference type="NCBI Taxonomy" id="2173034"/>
    <lineage>
        <taxon>Bacteria</taxon>
        <taxon>Bacillati</taxon>
        <taxon>Bacillota</taxon>
        <taxon>Clostridia</taxon>
        <taxon>Lachnospirales</taxon>
        <taxon>Vallitaleaceae</taxon>
        <taxon>Petrocella</taxon>
    </lineage>
</organism>
<evidence type="ECO:0000256" key="7">
    <source>
        <dbReference type="ARBA" id="ARBA00022777"/>
    </source>
</evidence>
<dbReference type="SUPFAM" id="SSF55785">
    <property type="entry name" value="PYP-like sensor domain (PAS domain)"/>
    <property type="match status" value="1"/>
</dbReference>
<keyword evidence="11 12" id="KW-0472">Membrane</keyword>
<dbReference type="OrthoDB" id="9792686at2"/>
<evidence type="ECO:0000256" key="10">
    <source>
        <dbReference type="ARBA" id="ARBA00023012"/>
    </source>
</evidence>
<evidence type="ECO:0000313" key="15">
    <source>
        <dbReference type="Proteomes" id="UP000279029"/>
    </source>
</evidence>
<keyword evidence="8" id="KW-0067">ATP-binding</keyword>
<evidence type="ECO:0000256" key="8">
    <source>
        <dbReference type="ARBA" id="ARBA00022840"/>
    </source>
</evidence>
<dbReference type="Proteomes" id="UP000279029">
    <property type="component" value="Chromosome"/>
</dbReference>
<keyword evidence="10" id="KW-0902">Two-component regulatory system</keyword>
<evidence type="ECO:0000259" key="13">
    <source>
        <dbReference type="PROSITE" id="PS50109"/>
    </source>
</evidence>
<dbReference type="Gene3D" id="3.30.565.10">
    <property type="entry name" value="Histidine kinase-like ATPase, C-terminal domain"/>
    <property type="match status" value="1"/>
</dbReference>
<dbReference type="Pfam" id="PF17203">
    <property type="entry name" value="sCache_3_2"/>
    <property type="match status" value="1"/>
</dbReference>
<feature type="transmembrane region" description="Helical" evidence="12">
    <location>
        <begin position="169"/>
        <end position="189"/>
    </location>
</feature>
<evidence type="ECO:0000256" key="5">
    <source>
        <dbReference type="ARBA" id="ARBA00022692"/>
    </source>
</evidence>
<keyword evidence="7" id="KW-0418">Kinase</keyword>
<dbReference type="InterPro" id="IPR033463">
    <property type="entry name" value="sCache_3"/>
</dbReference>
<evidence type="ECO:0000256" key="6">
    <source>
        <dbReference type="ARBA" id="ARBA00022741"/>
    </source>
</evidence>
<dbReference type="PANTHER" id="PTHR40448:SF1">
    <property type="entry name" value="TWO-COMPONENT SENSOR HISTIDINE KINASE"/>
    <property type="match status" value="1"/>
</dbReference>
<feature type="transmembrane region" description="Helical" evidence="12">
    <location>
        <begin position="6"/>
        <end position="26"/>
    </location>
</feature>
<dbReference type="Gene3D" id="3.30.450.20">
    <property type="entry name" value="PAS domain"/>
    <property type="match status" value="2"/>
</dbReference>
<dbReference type="PANTHER" id="PTHR40448">
    <property type="entry name" value="TWO-COMPONENT SENSOR HISTIDINE KINASE"/>
    <property type="match status" value="1"/>
</dbReference>
<comment type="subcellular location">
    <subcellularLocation>
        <location evidence="1">Cell membrane</location>
        <topology evidence="1">Multi-pass membrane protein</topology>
    </subcellularLocation>
</comment>
<sequence>MKLHYKIMIVVTTAIILVIGFISLVANHQLKASMELHMGSAASDIAVVIANLPDLGQMLSEEREDGSIQGLIENLRILTRYQYIIIMDMEGKQYAYPYASGLYKPYKNGGEEAVLNEGKAYISADNNQLISAIRAFHPIYYEDEQVGAVLVGLLTDEVQKETEAQRENIEYALVIGMALGVILALYLAMDIKKSIFGLEPKEIALLVSERELILHSIEKGIIAIDQNGEVLICNRKSQMMLNLPMDDKCSIDHLSQTPIYDYMLEAIQSKSDIVNEQLFLPNQTRILISLCLMHDSSNQVIGAVASLENLTQVRALAEELTDYRHLVDSLRAQNHEFMNKLQTISGLLQLGDHEEVLDYIDTLASKNSRLNHLLSEHIRDNKIAGLLLTKYALFSENKIDFIIDQDSFVEGLPAELNAEEACSIIGNLLENAMDAVGQEKVKKIVIFIDASQDHFIMEIYNSGPPVEEDILESIYEKGFSTKGGNRGYGLYLVRNIVENAEGIIDYIYDEGVRWYVNIPRDKSIDR</sequence>
<evidence type="ECO:0000256" key="11">
    <source>
        <dbReference type="ARBA" id="ARBA00023136"/>
    </source>
</evidence>
<evidence type="ECO:0000256" key="1">
    <source>
        <dbReference type="ARBA" id="ARBA00004651"/>
    </source>
</evidence>
<dbReference type="EMBL" id="LR130778">
    <property type="protein sequence ID" value="VDN49017.1"/>
    <property type="molecule type" value="Genomic_DNA"/>
</dbReference>
<dbReference type="GO" id="GO:0005524">
    <property type="term" value="F:ATP binding"/>
    <property type="evidence" value="ECO:0007669"/>
    <property type="project" value="UniProtKB-KW"/>
</dbReference>
<dbReference type="GO" id="GO:0005886">
    <property type="term" value="C:plasma membrane"/>
    <property type="evidence" value="ECO:0007669"/>
    <property type="project" value="UniProtKB-SubCell"/>
</dbReference>
<dbReference type="AlphaFoldDB" id="A0A3P7PZR0"/>
<dbReference type="Pfam" id="PF14689">
    <property type="entry name" value="SPOB_a"/>
    <property type="match status" value="1"/>
</dbReference>
<dbReference type="SUPFAM" id="SSF55874">
    <property type="entry name" value="ATPase domain of HSP90 chaperone/DNA topoisomerase II/histidine kinase"/>
    <property type="match status" value="1"/>
</dbReference>
<keyword evidence="3" id="KW-0597">Phosphoprotein</keyword>
<dbReference type="InterPro" id="IPR005467">
    <property type="entry name" value="His_kinase_dom"/>
</dbReference>
<dbReference type="SUPFAM" id="SSF103190">
    <property type="entry name" value="Sensory domain-like"/>
    <property type="match status" value="1"/>
</dbReference>
<keyword evidence="15" id="KW-1185">Reference proteome</keyword>
<dbReference type="InterPro" id="IPR039506">
    <property type="entry name" value="SPOB_a"/>
</dbReference>
<evidence type="ECO:0000256" key="4">
    <source>
        <dbReference type="ARBA" id="ARBA00022679"/>
    </source>
</evidence>
<reference evidence="14 15" key="1">
    <citation type="submission" date="2018-09" db="EMBL/GenBank/DDBJ databases">
        <authorList>
            <person name="Postec A."/>
        </authorList>
    </citation>
    <scope>NUCLEOTIDE SEQUENCE [LARGE SCALE GENOMIC DNA]</scope>
    <source>
        <strain evidence="14">70B-A</strain>
    </source>
</reference>
<dbReference type="SMART" id="SM00387">
    <property type="entry name" value="HATPase_c"/>
    <property type="match status" value="1"/>
</dbReference>
<keyword evidence="6" id="KW-0547">Nucleotide-binding</keyword>
<dbReference type="Pfam" id="PF02518">
    <property type="entry name" value="HATPase_c"/>
    <property type="match status" value="1"/>
</dbReference>
<dbReference type="GO" id="GO:0000155">
    <property type="term" value="F:phosphorelay sensor kinase activity"/>
    <property type="evidence" value="ECO:0007669"/>
    <property type="project" value="InterPro"/>
</dbReference>
<accession>A0A3P7PZR0</accession>
<dbReference type="InterPro" id="IPR035965">
    <property type="entry name" value="PAS-like_dom_sf"/>
</dbReference>
<dbReference type="Gene3D" id="1.10.287.130">
    <property type="match status" value="1"/>
</dbReference>
<dbReference type="InterPro" id="IPR036890">
    <property type="entry name" value="HATPase_C_sf"/>
</dbReference>
<keyword evidence="2" id="KW-1003">Cell membrane</keyword>
<dbReference type="PROSITE" id="PS50109">
    <property type="entry name" value="HIS_KIN"/>
    <property type="match status" value="1"/>
</dbReference>
<keyword evidence="9 12" id="KW-1133">Transmembrane helix</keyword>
<evidence type="ECO:0000256" key="2">
    <source>
        <dbReference type="ARBA" id="ARBA00022475"/>
    </source>
</evidence>
<dbReference type="RefSeq" id="WP_125138064.1">
    <property type="nucleotide sequence ID" value="NZ_LR130778.1"/>
</dbReference>
<dbReference type="SUPFAM" id="SSF55890">
    <property type="entry name" value="Sporulation response regulatory protein Spo0B"/>
    <property type="match status" value="1"/>
</dbReference>
<keyword evidence="5 12" id="KW-0812">Transmembrane</keyword>
<keyword evidence="4" id="KW-0808">Transferase</keyword>
<evidence type="ECO:0000256" key="9">
    <source>
        <dbReference type="ARBA" id="ARBA00022989"/>
    </source>
</evidence>
<dbReference type="InterPro" id="IPR029151">
    <property type="entry name" value="Sensor-like_sf"/>
</dbReference>
<dbReference type="InterPro" id="IPR003594">
    <property type="entry name" value="HATPase_dom"/>
</dbReference>
<protein>
    <recommendedName>
        <fullName evidence="13">Histidine kinase domain-containing protein</fullName>
    </recommendedName>
</protein>
<evidence type="ECO:0000313" key="14">
    <source>
        <dbReference type="EMBL" id="VDN49017.1"/>
    </source>
</evidence>